<evidence type="ECO:0000313" key="1">
    <source>
        <dbReference type="EMBL" id="KII70009.1"/>
    </source>
</evidence>
<dbReference type="EMBL" id="JWZT01002217">
    <property type="protein sequence ID" value="KII70009.1"/>
    <property type="molecule type" value="Genomic_DNA"/>
</dbReference>
<protein>
    <submittedName>
        <fullName evidence="1">Uncharacterized protein</fullName>
    </submittedName>
</protein>
<proteinExistence type="predicted"/>
<comment type="caution">
    <text evidence="1">The sequence shown here is derived from an EMBL/GenBank/DDBJ whole genome shotgun (WGS) entry which is preliminary data.</text>
</comment>
<keyword evidence="2" id="KW-1185">Reference proteome</keyword>
<reference evidence="1 2" key="1">
    <citation type="journal article" date="2014" name="Genome Biol. Evol.">
        <title>The genome of the myxosporean Thelohanellus kitauei shows adaptations to nutrient acquisition within its fish host.</title>
        <authorList>
            <person name="Yang Y."/>
            <person name="Xiong J."/>
            <person name="Zhou Z."/>
            <person name="Huo F."/>
            <person name="Miao W."/>
            <person name="Ran C."/>
            <person name="Liu Y."/>
            <person name="Zhang J."/>
            <person name="Feng J."/>
            <person name="Wang M."/>
            <person name="Wang M."/>
            <person name="Wang L."/>
            <person name="Yao B."/>
        </authorList>
    </citation>
    <scope>NUCLEOTIDE SEQUENCE [LARGE SCALE GENOMIC DNA]</scope>
    <source>
        <strain evidence="1">Wuqing</strain>
    </source>
</reference>
<organism evidence="1 2">
    <name type="scientific">Thelohanellus kitauei</name>
    <name type="common">Myxosporean</name>
    <dbReference type="NCBI Taxonomy" id="669202"/>
    <lineage>
        <taxon>Eukaryota</taxon>
        <taxon>Metazoa</taxon>
        <taxon>Cnidaria</taxon>
        <taxon>Myxozoa</taxon>
        <taxon>Myxosporea</taxon>
        <taxon>Bivalvulida</taxon>
        <taxon>Platysporina</taxon>
        <taxon>Myxobolidae</taxon>
        <taxon>Thelohanellus</taxon>
    </lineage>
</organism>
<accession>A0A0C2IXD5</accession>
<sequence length="167" mass="19529">MDRTYMTGNDTQISLSESTLLRNETFNENRISIKNSPSCRLCEAMKRHIRIREQRDRVAVVTKEMNKIKDYKLFNLITEKLKCRLSDQAGIGTFIKNNYLAVTQRAHAIQELLHTNKSFSIDPKYSTVKEDILKSSSEILELLYFLEQNSRVLEDFDDTKHKIVKKP</sequence>
<gene>
    <name evidence="1" type="ORF">RF11_02318</name>
</gene>
<evidence type="ECO:0000313" key="2">
    <source>
        <dbReference type="Proteomes" id="UP000031668"/>
    </source>
</evidence>
<dbReference type="Proteomes" id="UP000031668">
    <property type="component" value="Unassembled WGS sequence"/>
</dbReference>
<name>A0A0C2IXD5_THEKT</name>
<dbReference type="AlphaFoldDB" id="A0A0C2IXD5"/>